<dbReference type="PANTHER" id="PTHR45887:SF1">
    <property type="entry name" value="TRANSLATION INITIATION FACTOR EIF-2B SUBUNIT EPSILON"/>
    <property type="match status" value="1"/>
</dbReference>
<evidence type="ECO:0000256" key="2">
    <source>
        <dbReference type="ARBA" id="ARBA00007878"/>
    </source>
</evidence>
<dbReference type="InterPro" id="IPR044123">
    <property type="entry name" value="W2_eIF2B_epsilon"/>
</dbReference>
<feature type="domain" description="W2" evidence="9">
    <location>
        <begin position="495"/>
        <end position="654"/>
    </location>
</feature>
<dbReference type="InterPro" id="IPR011004">
    <property type="entry name" value="Trimer_LpxA-like_sf"/>
</dbReference>
<evidence type="ECO:0000256" key="6">
    <source>
        <dbReference type="ARBA" id="ARBA00044144"/>
    </source>
</evidence>
<dbReference type="PROSITE" id="PS51363">
    <property type="entry name" value="W2"/>
    <property type="match status" value="1"/>
</dbReference>
<dbReference type="InterPro" id="IPR016024">
    <property type="entry name" value="ARM-type_fold"/>
</dbReference>
<dbReference type="SUPFAM" id="SSF51161">
    <property type="entry name" value="Trimeric LpxA-like enzymes"/>
    <property type="match status" value="1"/>
</dbReference>
<name>A0A6M2DSX2_XENCH</name>
<dbReference type="PANTHER" id="PTHR45887">
    <property type="entry name" value="TRANSLATION INITIATION FACTOR EIF-2B SUBUNIT EPSILON"/>
    <property type="match status" value="1"/>
</dbReference>
<dbReference type="InterPro" id="IPR056764">
    <property type="entry name" value="LbH_EIF2B3/5"/>
</dbReference>
<dbReference type="InterPro" id="IPR003307">
    <property type="entry name" value="W2_domain"/>
</dbReference>
<reference evidence="10" key="1">
    <citation type="submission" date="2020-03" db="EMBL/GenBank/DDBJ databases">
        <title>Transcriptomic Profiling of the Digestive Tract of the Rat Flea, Xenopsylla cheopis, Following Blood Feeding and Infection with Yersinia pestis.</title>
        <authorList>
            <person name="Bland D.M."/>
            <person name="Martens C.A."/>
            <person name="Virtaneva K."/>
            <person name="Kanakabandi K."/>
            <person name="Long D."/>
            <person name="Rosenke R."/>
            <person name="Saturday G.A."/>
            <person name="Hoyt F.H."/>
            <person name="Bruno D.P."/>
            <person name="Ribeiro J.M.C."/>
            <person name="Hinnebusch J."/>
        </authorList>
    </citation>
    <scope>NUCLEOTIDE SEQUENCE</scope>
</reference>
<dbReference type="SUPFAM" id="SSF48371">
    <property type="entry name" value="ARM repeat"/>
    <property type="match status" value="1"/>
</dbReference>
<dbReference type="InterPro" id="IPR029044">
    <property type="entry name" value="Nucleotide-diphossugar_trans"/>
</dbReference>
<dbReference type="Gene3D" id="2.160.10.10">
    <property type="entry name" value="Hexapeptide repeat proteins"/>
    <property type="match status" value="1"/>
</dbReference>
<comment type="similarity">
    <text evidence="2">Belongs to the eIF-2B gamma/epsilon subunits family.</text>
</comment>
<protein>
    <recommendedName>
        <fullName evidence="6">Translation initiation factor eIF2B subunit epsilon</fullName>
    </recommendedName>
    <alternativeName>
        <fullName evidence="7">eIF2B GDP-GTP exchange factor subunit epsilon</fullName>
    </alternativeName>
</protein>
<dbReference type="InterPro" id="IPR005835">
    <property type="entry name" value="NTP_transferase_dom"/>
</dbReference>
<dbReference type="Pfam" id="PF25084">
    <property type="entry name" value="LbH_EIF2B"/>
    <property type="match status" value="1"/>
</dbReference>
<dbReference type="GO" id="GO:0005829">
    <property type="term" value="C:cytosol"/>
    <property type="evidence" value="ECO:0007669"/>
    <property type="project" value="UniProtKB-SubCell"/>
</dbReference>
<organism evidence="10">
    <name type="scientific">Xenopsylla cheopis</name>
    <name type="common">Oriental rat flea</name>
    <name type="synonym">Pulex cheopis</name>
    <dbReference type="NCBI Taxonomy" id="163159"/>
    <lineage>
        <taxon>Eukaryota</taxon>
        <taxon>Metazoa</taxon>
        <taxon>Ecdysozoa</taxon>
        <taxon>Arthropoda</taxon>
        <taxon>Hexapoda</taxon>
        <taxon>Insecta</taxon>
        <taxon>Pterygota</taxon>
        <taxon>Neoptera</taxon>
        <taxon>Endopterygota</taxon>
        <taxon>Siphonaptera</taxon>
        <taxon>Pulicidae</taxon>
        <taxon>Xenopsyllinae</taxon>
        <taxon>Xenopsylla</taxon>
    </lineage>
</organism>
<dbReference type="FunFam" id="1.25.40.180:FF:000022">
    <property type="entry name" value="Translation initiation factor eIF-2B epsilon subunit"/>
    <property type="match status" value="1"/>
</dbReference>
<keyword evidence="3" id="KW-0963">Cytoplasm</keyword>
<dbReference type="Gene3D" id="1.25.40.180">
    <property type="match status" value="1"/>
</dbReference>
<dbReference type="GO" id="GO:0005085">
    <property type="term" value="F:guanyl-nucleotide exchange factor activity"/>
    <property type="evidence" value="ECO:0007669"/>
    <property type="project" value="InterPro"/>
</dbReference>
<dbReference type="AlphaFoldDB" id="A0A6M2DSX2"/>
<evidence type="ECO:0000256" key="8">
    <source>
        <dbReference type="ARBA" id="ARBA00046432"/>
    </source>
</evidence>
<dbReference type="InterPro" id="IPR035543">
    <property type="entry name" value="eIF-2B_epsilon_N"/>
</dbReference>
<accession>A0A6M2DSX2</accession>
<sequence>MSTKSVKKNVVEPVKQEDVLQAVVLADNFSRNLAPLTDEIPLALLPLVNVPLLDYTLEALSLSGIQEVFLFCSTHIKQIKDFISSSTELKHSWSLTLTVHIIISDGCRSFGDAIRDLDSKALLRTNFVLLGANTVTNINLMDVMDFHKQQCKKDKGCAMTLVYTTTGFRQSCPEDVVLALDAKNNRILYHARPDNKHKKLTLPLEVILDHAEVELQHNLQDPGIAICSPVVLSLFTDNFDFQTRDDFIRGLLINEEILGSTLYCYPLGHNGYAARVDNWQMYQLVSHDVINRWTCPLVPNMGISQFKQIYLTLRNNIYKAKTAVLGKSVNLKENIVIADSTHIDEEAYIMNSVIGKNCKVGKRVRIMHSYLFDGTVIDEGCNVENSVIGVGVHLQCKSNVASCVLGQHVVIPEKMFVQEKLLLSCDGEFVRERISDNAYAISNLDPDSLSDDDIKDDINKETKIVLEKLRPSSPLSDYISSDDDDISEGCRSPILEDSNVFLNEVVDSLARGFDERLNCDYLILEINSSRYAYNMALNEVNYFVIKALFSLPQIQNSKEKLMTTIEVLKYFTPILVNYIKGSEAMSDCLKAIEDSCTMYTYLRPGLSKIVHYLYDADILSEDSIVAWNDMLDDDLQKLMSKLIDWLEEASEESD</sequence>
<keyword evidence="5" id="KW-0648">Protein biosynthesis</keyword>
<evidence type="ECO:0000256" key="3">
    <source>
        <dbReference type="ARBA" id="ARBA00022490"/>
    </source>
</evidence>
<keyword evidence="4 10" id="KW-0396">Initiation factor</keyword>
<evidence type="ECO:0000256" key="1">
    <source>
        <dbReference type="ARBA" id="ARBA00004514"/>
    </source>
</evidence>
<evidence type="ECO:0000259" key="9">
    <source>
        <dbReference type="PROSITE" id="PS51363"/>
    </source>
</evidence>
<dbReference type="CDD" id="cd04197">
    <property type="entry name" value="eIF-2B_epsilon_N"/>
    <property type="match status" value="1"/>
</dbReference>
<dbReference type="SUPFAM" id="SSF53448">
    <property type="entry name" value="Nucleotide-diphospho-sugar transferases"/>
    <property type="match status" value="1"/>
</dbReference>
<dbReference type="GO" id="GO:0031369">
    <property type="term" value="F:translation initiation factor binding"/>
    <property type="evidence" value="ECO:0007669"/>
    <property type="project" value="InterPro"/>
</dbReference>
<dbReference type="EMBL" id="GIIL01004181">
    <property type="protein sequence ID" value="NOV47907.1"/>
    <property type="molecule type" value="Transcribed_RNA"/>
</dbReference>
<dbReference type="Gene3D" id="3.90.550.10">
    <property type="entry name" value="Spore Coat Polysaccharide Biosynthesis Protein SpsA, Chain A"/>
    <property type="match status" value="1"/>
</dbReference>
<comment type="subcellular location">
    <subcellularLocation>
        <location evidence="1">Cytoplasm</location>
        <location evidence="1">Cytosol</location>
    </subcellularLocation>
</comment>
<dbReference type="SMART" id="SM00515">
    <property type="entry name" value="eIF5C"/>
    <property type="match status" value="1"/>
</dbReference>
<dbReference type="Pfam" id="PF02020">
    <property type="entry name" value="W2"/>
    <property type="match status" value="1"/>
</dbReference>
<comment type="subunit">
    <text evidence="8">Component of the translation initiation factor 2B (eIF2B) complex which is a heterodecamer of two sets of five different subunits: alpha, beta, gamma, delta and epsilon. Subunits alpha, beta and delta comprise a regulatory subcomplex and subunits epsilon and gamma comprise a catalytic subcomplex. Within the complex, the hexameric regulatory complex resides at the center, with the two heterodimeric catalytic subcomplexes bound on opposite sides.</text>
</comment>
<evidence type="ECO:0000256" key="4">
    <source>
        <dbReference type="ARBA" id="ARBA00022540"/>
    </source>
</evidence>
<dbReference type="CDD" id="cd11558">
    <property type="entry name" value="W2_eIF2B_epsilon"/>
    <property type="match status" value="1"/>
</dbReference>
<dbReference type="InterPro" id="IPR051956">
    <property type="entry name" value="eIF2B_epsilon"/>
</dbReference>
<dbReference type="GO" id="GO:0003743">
    <property type="term" value="F:translation initiation factor activity"/>
    <property type="evidence" value="ECO:0007669"/>
    <property type="project" value="UniProtKB-KW"/>
</dbReference>
<proteinExistence type="inferred from homology"/>
<dbReference type="GO" id="GO:0005851">
    <property type="term" value="C:eukaryotic translation initiation factor 2B complex"/>
    <property type="evidence" value="ECO:0007669"/>
    <property type="project" value="TreeGrafter"/>
</dbReference>
<evidence type="ECO:0000313" key="10">
    <source>
        <dbReference type="EMBL" id="NOV47907.1"/>
    </source>
</evidence>
<evidence type="ECO:0000256" key="7">
    <source>
        <dbReference type="ARBA" id="ARBA00044345"/>
    </source>
</evidence>
<dbReference type="Pfam" id="PF00483">
    <property type="entry name" value="NTP_transferase"/>
    <property type="match status" value="1"/>
</dbReference>
<evidence type="ECO:0000256" key="5">
    <source>
        <dbReference type="ARBA" id="ARBA00022917"/>
    </source>
</evidence>
<dbReference type="FunFam" id="3.90.550.10:FF:000066">
    <property type="entry name" value="Translation initiation factor eIF-2B subunit epsilon"/>
    <property type="match status" value="1"/>
</dbReference>